<accession>A4U1E5</accession>
<evidence type="ECO:0000313" key="2">
    <source>
        <dbReference type="EMBL" id="CAM76702.1"/>
    </source>
</evidence>
<proteinExistence type="predicted"/>
<keyword evidence="1" id="KW-1133">Transmembrane helix</keyword>
<reference evidence="2" key="1">
    <citation type="journal article" date="2007" name="J. Bacteriol.">
        <title>Comparative genome analysis of four magnetotactic bacteria reveals a complex set of group-specific genes implicated in magnetosome biomineralization and function.</title>
        <authorList>
            <person name="Richter M."/>
            <person name="Kube M."/>
            <person name="Bazylinski D.A."/>
            <person name="Lombardot T."/>
            <person name="Gloeckner F.O."/>
            <person name="Reinhardt R."/>
            <person name="Schueler D."/>
        </authorList>
    </citation>
    <scope>NUCLEOTIDE SEQUENCE</scope>
    <source>
        <strain evidence="2">MSR-1</strain>
    </source>
</reference>
<organism evidence="2">
    <name type="scientific">Magnetospirillum gryphiswaldense</name>
    <dbReference type="NCBI Taxonomy" id="55518"/>
    <lineage>
        <taxon>Bacteria</taxon>
        <taxon>Pseudomonadati</taxon>
        <taxon>Pseudomonadota</taxon>
        <taxon>Alphaproteobacteria</taxon>
        <taxon>Rhodospirillales</taxon>
        <taxon>Rhodospirillaceae</taxon>
        <taxon>Magnetospirillum</taxon>
    </lineage>
</organism>
<sequence length="61" mass="5877">MNANPIILAPNGFPWRAALTGIAVVALGVVGGMAVFPAAAVGGLFIVSALIGLAVFAASLG</sequence>
<name>A4U1E5_9PROT</name>
<dbReference type="AlphaFoldDB" id="A4U1E5"/>
<dbReference type="RefSeq" id="WP_106001802.1">
    <property type="nucleotide sequence ID" value="NZ_CP027527.1"/>
</dbReference>
<feature type="transmembrane region" description="Helical" evidence="1">
    <location>
        <begin position="15"/>
        <end position="36"/>
    </location>
</feature>
<gene>
    <name evidence="2" type="ORF">MGR_3055</name>
</gene>
<protein>
    <submittedName>
        <fullName evidence="2">Membrane protein</fullName>
    </submittedName>
</protein>
<feature type="transmembrane region" description="Helical" evidence="1">
    <location>
        <begin position="43"/>
        <end position="60"/>
    </location>
</feature>
<dbReference type="EMBL" id="CU459003">
    <property type="protein sequence ID" value="CAM76702.1"/>
    <property type="molecule type" value="Genomic_DNA"/>
</dbReference>
<evidence type="ECO:0000256" key="1">
    <source>
        <dbReference type="SAM" id="Phobius"/>
    </source>
</evidence>
<keyword evidence="1" id="KW-0812">Transmembrane</keyword>
<keyword evidence="1" id="KW-0472">Membrane</keyword>